<keyword evidence="2 4" id="KW-0689">Ribosomal protein</keyword>
<evidence type="ECO:0000256" key="4">
    <source>
        <dbReference type="RuleBase" id="RU003815"/>
    </source>
</evidence>
<dbReference type="InterPro" id="IPR000754">
    <property type="entry name" value="Ribosomal_uS9"/>
</dbReference>
<gene>
    <name evidence="5" type="ORF">CEPIT_LOCUS23014</name>
</gene>
<dbReference type="PROSITE" id="PS00360">
    <property type="entry name" value="RIBOSOMAL_S9"/>
    <property type="match status" value="1"/>
</dbReference>
<evidence type="ECO:0000256" key="3">
    <source>
        <dbReference type="ARBA" id="ARBA00023274"/>
    </source>
</evidence>
<evidence type="ECO:0000313" key="6">
    <source>
        <dbReference type="Proteomes" id="UP001152523"/>
    </source>
</evidence>
<keyword evidence="3 4" id="KW-0687">Ribonucleoprotein</keyword>
<dbReference type="GO" id="GO:0003735">
    <property type="term" value="F:structural constituent of ribosome"/>
    <property type="evidence" value="ECO:0007669"/>
    <property type="project" value="InterPro"/>
</dbReference>
<comment type="caution">
    <text evidence="5">The sequence shown here is derived from an EMBL/GenBank/DDBJ whole genome shotgun (WGS) entry which is preliminary data.</text>
</comment>
<dbReference type="GO" id="GO:0003723">
    <property type="term" value="F:RNA binding"/>
    <property type="evidence" value="ECO:0007669"/>
    <property type="project" value="TreeGrafter"/>
</dbReference>
<proteinExistence type="inferred from homology"/>
<reference evidence="5" key="1">
    <citation type="submission" date="2022-07" db="EMBL/GenBank/DDBJ databases">
        <authorList>
            <person name="Macas J."/>
            <person name="Novak P."/>
            <person name="Neumann P."/>
        </authorList>
    </citation>
    <scope>NUCLEOTIDE SEQUENCE</scope>
</reference>
<evidence type="ECO:0000256" key="1">
    <source>
        <dbReference type="ARBA" id="ARBA00005251"/>
    </source>
</evidence>
<dbReference type="GO" id="GO:0022627">
    <property type="term" value="C:cytosolic small ribosomal subunit"/>
    <property type="evidence" value="ECO:0007669"/>
    <property type="project" value="TreeGrafter"/>
</dbReference>
<dbReference type="PANTHER" id="PTHR21569">
    <property type="entry name" value="RIBOSOMAL PROTEIN S9"/>
    <property type="match status" value="1"/>
</dbReference>
<dbReference type="HAMAP" id="MF_00532_B">
    <property type="entry name" value="Ribosomal_uS9_B"/>
    <property type="match status" value="1"/>
</dbReference>
<dbReference type="FunFam" id="3.30.230.10:FF:000034">
    <property type="entry name" value="30S ribosomal protein S9"/>
    <property type="match status" value="1"/>
</dbReference>
<organism evidence="5 6">
    <name type="scientific">Cuscuta epithymum</name>
    <dbReference type="NCBI Taxonomy" id="186058"/>
    <lineage>
        <taxon>Eukaryota</taxon>
        <taxon>Viridiplantae</taxon>
        <taxon>Streptophyta</taxon>
        <taxon>Embryophyta</taxon>
        <taxon>Tracheophyta</taxon>
        <taxon>Spermatophyta</taxon>
        <taxon>Magnoliopsida</taxon>
        <taxon>eudicotyledons</taxon>
        <taxon>Gunneridae</taxon>
        <taxon>Pentapetalae</taxon>
        <taxon>asterids</taxon>
        <taxon>lamiids</taxon>
        <taxon>Solanales</taxon>
        <taxon>Convolvulaceae</taxon>
        <taxon>Cuscuteae</taxon>
        <taxon>Cuscuta</taxon>
        <taxon>Cuscuta subgen. Cuscuta</taxon>
    </lineage>
</organism>
<dbReference type="Pfam" id="PF00380">
    <property type="entry name" value="Ribosomal_S9"/>
    <property type="match status" value="1"/>
</dbReference>
<dbReference type="AlphaFoldDB" id="A0AAV0E9Q1"/>
<accession>A0AAV0E9Q1</accession>
<dbReference type="GO" id="GO:0006412">
    <property type="term" value="P:translation"/>
    <property type="evidence" value="ECO:0007669"/>
    <property type="project" value="InterPro"/>
</dbReference>
<sequence>MLHRFICKSSHLRFLTQISSNTHFLKSNICSTRPTITAPASFLFLKNFQFFSTDRGNNGGGSPYGPSDSWKLSSDTESVFSEEIDVSETTPRGESPLFRDLEVPEKGSAVASGGLREDHRPWTIEEEDSNNNLFGILAEDEKGHGEVVSKDTVGEGKEEWATAAGYQPWSVAVDNVGETVFDIGEEQKLDGVDFNGEEEERLRKEKLEEEKRLEIEEKALTAVLKGPNRAFGDLVAASGITEEMLDSLLTLKNLEDIQGLPPLHEIEDMRYERNTRKSNRAEIERQKQEEVAKARVRQVDEKGRAYGTGKRKCSIARVWIEPGDGKFMVNDKEFDVYFPMLDHRANLLRPFSETTTLGMWDIKCTVKGGGISGQVGAIQLGISRALQNWDPELRRPLREGGFLTRDSRVVERKKPGRAKARKSFQWVKR</sequence>
<name>A0AAV0E9Q1_9ASTE</name>
<dbReference type="InterPro" id="IPR014721">
    <property type="entry name" value="Ribsml_uS5_D2-typ_fold_subgr"/>
</dbReference>
<evidence type="ECO:0000313" key="5">
    <source>
        <dbReference type="EMBL" id="CAH9120386.1"/>
    </source>
</evidence>
<comment type="similarity">
    <text evidence="1 4">Belongs to the universal ribosomal protein uS9 family.</text>
</comment>
<dbReference type="PANTHER" id="PTHR21569:SF1">
    <property type="entry name" value="SMALL RIBOSOMAL SUBUNIT PROTEIN US9M"/>
    <property type="match status" value="1"/>
</dbReference>
<dbReference type="Gene3D" id="3.30.230.10">
    <property type="match status" value="1"/>
</dbReference>
<dbReference type="InterPro" id="IPR023035">
    <property type="entry name" value="Ribosomal_uS9_bac/plastid"/>
</dbReference>
<dbReference type="Proteomes" id="UP001152523">
    <property type="component" value="Unassembled WGS sequence"/>
</dbReference>
<evidence type="ECO:0000256" key="2">
    <source>
        <dbReference type="ARBA" id="ARBA00022980"/>
    </source>
</evidence>
<dbReference type="InterPro" id="IPR020568">
    <property type="entry name" value="Ribosomal_Su5_D2-typ_SF"/>
</dbReference>
<dbReference type="SUPFAM" id="SSF54211">
    <property type="entry name" value="Ribosomal protein S5 domain 2-like"/>
    <property type="match status" value="1"/>
</dbReference>
<dbReference type="EMBL" id="CAMAPF010000915">
    <property type="protein sequence ID" value="CAH9120386.1"/>
    <property type="molecule type" value="Genomic_DNA"/>
</dbReference>
<keyword evidence="6" id="KW-1185">Reference proteome</keyword>
<evidence type="ECO:0008006" key="7">
    <source>
        <dbReference type="Google" id="ProtNLM"/>
    </source>
</evidence>
<dbReference type="InterPro" id="IPR020574">
    <property type="entry name" value="Ribosomal_uS9_CS"/>
</dbReference>
<protein>
    <recommendedName>
        <fullName evidence="7">Ribosomal protein S9</fullName>
    </recommendedName>
</protein>
<dbReference type="NCBIfam" id="NF001099">
    <property type="entry name" value="PRK00132.1"/>
    <property type="match status" value="1"/>
</dbReference>